<dbReference type="InterPro" id="IPR011990">
    <property type="entry name" value="TPR-like_helical_dom_sf"/>
</dbReference>
<evidence type="ECO:0000256" key="2">
    <source>
        <dbReference type="SAM" id="MobiDB-lite"/>
    </source>
</evidence>
<dbReference type="SUPFAM" id="SSF48452">
    <property type="entry name" value="TPR-like"/>
    <property type="match status" value="2"/>
</dbReference>
<proteinExistence type="predicted"/>
<feature type="transmembrane region" description="Helical" evidence="3">
    <location>
        <begin position="109"/>
        <end position="128"/>
    </location>
</feature>
<keyword evidence="1" id="KW-0802">TPR repeat</keyword>
<feature type="transmembrane region" description="Helical" evidence="3">
    <location>
        <begin position="20"/>
        <end position="38"/>
    </location>
</feature>
<feature type="transmembrane region" description="Helical" evidence="3">
    <location>
        <begin position="349"/>
        <end position="371"/>
    </location>
</feature>
<keyword evidence="3" id="KW-1133">Transmembrane helix</keyword>
<feature type="transmembrane region" description="Helical" evidence="3">
    <location>
        <begin position="431"/>
        <end position="452"/>
    </location>
</feature>
<dbReference type="InterPro" id="IPR019734">
    <property type="entry name" value="TPR_rpt"/>
</dbReference>
<feature type="transmembrane region" description="Helical" evidence="3">
    <location>
        <begin position="75"/>
        <end position="97"/>
    </location>
</feature>
<feature type="repeat" description="TPR" evidence="1">
    <location>
        <begin position="517"/>
        <end position="550"/>
    </location>
</feature>
<dbReference type="SMART" id="SM00028">
    <property type="entry name" value="TPR"/>
    <property type="match status" value="4"/>
</dbReference>
<comment type="caution">
    <text evidence="4">The sequence shown here is derived from an EMBL/GenBank/DDBJ whole genome shotgun (WGS) entry which is preliminary data.</text>
</comment>
<dbReference type="AlphaFoldDB" id="A0A1G2E3B8"/>
<evidence type="ECO:0000313" key="4">
    <source>
        <dbReference type="EMBL" id="OGZ20192.1"/>
    </source>
</evidence>
<dbReference type="Pfam" id="PF13181">
    <property type="entry name" value="TPR_8"/>
    <property type="match status" value="1"/>
</dbReference>
<dbReference type="PROSITE" id="PS50005">
    <property type="entry name" value="TPR"/>
    <property type="match status" value="3"/>
</dbReference>
<sequence length="832" mass="91031">MKKNYKMAEICEKISKISIYILVFLLPIFFLPWTSNVLDFNKQALLMFLVSLTILSRLMKALISGKFEITFSWLYIPLAVFVVVYFISSIFSWWPYGSFWGWPQPTGESFMTLFYLGLFAVMAVNTLGKKEMLNIAILACFSGLLAMLIGILQVFGKFILPFNFSQDAGFNTVGTMNGLAIFSAGIIPLIIAFIASGVKKYFKIFFAVCLAMALALLVLVNFPTAWILTMLGSTLAITFGCQKRESFEGRWIILPMFILALASMFFFFKFSLPGFPSTPIELSISQRVGFDIAKEALKSNLAIIGSGPGTFAYDFSKFKSPDFNQTQFWNIRFGEGSSKILTLIPTTGILGALSFLGLMGAGVYYGVVALLKKKKNGELGSMNHELESDDATTEAVGPATAAVAASAVATTGSGRKSSKKTIVQKLEGTTIFTNLGVGVFAGFIVLCVAYFLGNSNLSLDFLWFLFVAILAGLYSPFKKTILLKSSSLAGLGTTFALTVVFIFCLGMFIMEGQRYAAEVYYTKGEQLIQQGKNEQAIAAIENAVRINPSSDLYLRELSQTYLNNINEALAKKDITQEQASQTAKALIGGAVNSVKAATDLNPKNVANWSVRGFVYQNLIGVVGASGDWSVKAYEEALNLEPANPYFLVQSAASTIKDAGLLGEDKKTEKAQFIETARVYLEKAIMLKQDYALAHLQMALVYEVQEKKEEALNEMIIARNINLSDSDLAFQLGAMLYRQGDYDNAVLELGRTAALSPNHSNALYLLSLSYDKTGKKDNATETMKKVVSLNPDNEQVSKILENLKAGKPALSGIGDRAVPPAPTVEEESPEGSK</sequence>
<dbReference type="EMBL" id="MHLZ01000009">
    <property type="protein sequence ID" value="OGZ20192.1"/>
    <property type="molecule type" value="Genomic_DNA"/>
</dbReference>
<organism evidence="4 5">
    <name type="scientific">Candidatus Nealsonbacteria bacterium RIFCSPHIGHO2_01_FULL_38_55</name>
    <dbReference type="NCBI Taxonomy" id="1801664"/>
    <lineage>
        <taxon>Bacteria</taxon>
        <taxon>Candidatus Nealsoniibacteriota</taxon>
    </lineage>
</organism>
<evidence type="ECO:0000313" key="5">
    <source>
        <dbReference type="Proteomes" id="UP000177360"/>
    </source>
</evidence>
<dbReference type="PANTHER" id="PTHR12558">
    <property type="entry name" value="CELL DIVISION CYCLE 16,23,27"/>
    <property type="match status" value="1"/>
</dbReference>
<evidence type="ECO:0000256" key="3">
    <source>
        <dbReference type="SAM" id="Phobius"/>
    </source>
</evidence>
<feature type="transmembrane region" description="Helical" evidence="3">
    <location>
        <begin position="489"/>
        <end position="510"/>
    </location>
</feature>
<keyword evidence="3" id="KW-0472">Membrane</keyword>
<feature type="transmembrane region" description="Helical" evidence="3">
    <location>
        <begin position="458"/>
        <end position="477"/>
    </location>
</feature>
<keyword evidence="3" id="KW-0812">Transmembrane</keyword>
<feature type="transmembrane region" description="Helical" evidence="3">
    <location>
        <begin position="175"/>
        <end position="194"/>
    </location>
</feature>
<dbReference type="Proteomes" id="UP000177360">
    <property type="component" value="Unassembled WGS sequence"/>
</dbReference>
<feature type="region of interest" description="Disordered" evidence="2">
    <location>
        <begin position="808"/>
        <end position="832"/>
    </location>
</feature>
<dbReference type="PANTHER" id="PTHR12558:SF13">
    <property type="entry name" value="CELL DIVISION CYCLE PROTEIN 27 HOMOLOG"/>
    <property type="match status" value="1"/>
</dbReference>
<feature type="transmembrane region" description="Helical" evidence="3">
    <location>
        <begin position="44"/>
        <end position="63"/>
    </location>
</feature>
<name>A0A1G2E3B8_9BACT</name>
<gene>
    <name evidence="4" type="ORF">A2626_02520</name>
</gene>
<protein>
    <submittedName>
        <fullName evidence="4">Uncharacterized protein</fullName>
    </submittedName>
</protein>
<reference evidence="4 5" key="1">
    <citation type="journal article" date="2016" name="Nat. Commun.">
        <title>Thousands of microbial genomes shed light on interconnected biogeochemical processes in an aquifer system.</title>
        <authorList>
            <person name="Anantharaman K."/>
            <person name="Brown C.T."/>
            <person name="Hug L.A."/>
            <person name="Sharon I."/>
            <person name="Castelle C.J."/>
            <person name="Probst A.J."/>
            <person name="Thomas B.C."/>
            <person name="Singh A."/>
            <person name="Wilkins M.J."/>
            <person name="Karaoz U."/>
            <person name="Brodie E.L."/>
            <person name="Williams K.H."/>
            <person name="Hubbard S.S."/>
            <person name="Banfield J.F."/>
        </authorList>
    </citation>
    <scope>NUCLEOTIDE SEQUENCE [LARGE SCALE GENOMIC DNA]</scope>
</reference>
<feature type="compositionally biased region" description="Acidic residues" evidence="2">
    <location>
        <begin position="823"/>
        <end position="832"/>
    </location>
</feature>
<feature type="transmembrane region" description="Helical" evidence="3">
    <location>
        <begin position="201"/>
        <end position="219"/>
    </location>
</feature>
<feature type="repeat" description="TPR" evidence="1">
    <location>
        <begin position="759"/>
        <end position="792"/>
    </location>
</feature>
<accession>A0A1G2E3B8</accession>
<dbReference type="Pfam" id="PF14559">
    <property type="entry name" value="TPR_19"/>
    <property type="match status" value="1"/>
</dbReference>
<dbReference type="Gene3D" id="1.25.40.10">
    <property type="entry name" value="Tetratricopeptide repeat domain"/>
    <property type="match status" value="2"/>
</dbReference>
<feature type="transmembrane region" description="Helical" evidence="3">
    <location>
        <begin position="135"/>
        <end position="155"/>
    </location>
</feature>
<feature type="transmembrane region" description="Helical" evidence="3">
    <location>
        <begin position="253"/>
        <end position="272"/>
    </location>
</feature>
<feature type="repeat" description="TPR" evidence="1">
    <location>
        <begin position="725"/>
        <end position="758"/>
    </location>
</feature>
<evidence type="ECO:0000256" key="1">
    <source>
        <dbReference type="PROSITE-ProRule" id="PRU00339"/>
    </source>
</evidence>